<feature type="transmembrane region" description="Helical" evidence="4">
    <location>
        <begin position="86"/>
        <end position="108"/>
    </location>
</feature>
<organism evidence="6 7">
    <name type="scientific">Xanthomonas hyacinthi</name>
    <dbReference type="NCBI Taxonomy" id="56455"/>
    <lineage>
        <taxon>Bacteria</taxon>
        <taxon>Pseudomonadati</taxon>
        <taxon>Pseudomonadota</taxon>
        <taxon>Gammaproteobacteria</taxon>
        <taxon>Lysobacterales</taxon>
        <taxon>Lysobacteraceae</taxon>
        <taxon>Xanthomonas</taxon>
    </lineage>
</organism>
<dbReference type="SUPFAM" id="SSF103473">
    <property type="entry name" value="MFS general substrate transporter"/>
    <property type="match status" value="1"/>
</dbReference>
<feature type="domain" description="Major facilitator superfamily (MFS) profile" evidence="5">
    <location>
        <begin position="1"/>
        <end position="402"/>
    </location>
</feature>
<dbReference type="GO" id="GO:0022857">
    <property type="term" value="F:transmembrane transporter activity"/>
    <property type="evidence" value="ECO:0007669"/>
    <property type="project" value="InterPro"/>
</dbReference>
<keyword evidence="2 4" id="KW-1133">Transmembrane helix</keyword>
<dbReference type="Gene3D" id="1.20.1250.20">
    <property type="entry name" value="MFS general substrate transporter like domains"/>
    <property type="match status" value="1"/>
</dbReference>
<evidence type="ECO:0000313" key="6">
    <source>
        <dbReference type="EMBL" id="PPU95417.1"/>
    </source>
</evidence>
<reference evidence="7" key="1">
    <citation type="submission" date="2016-08" db="EMBL/GenBank/DDBJ databases">
        <authorList>
            <person name="Merda D."/>
            <person name="Briand M."/>
            <person name="Taghouti G."/>
            <person name="Carrere S."/>
            <person name="Gouzy J."/>
            <person name="Portier P."/>
            <person name="Jacques M.-A."/>
            <person name="Fischer-Le Saux M."/>
        </authorList>
    </citation>
    <scope>NUCLEOTIDE SEQUENCE [LARGE SCALE GENOMIC DNA]</scope>
    <source>
        <strain evidence="7">CFBP1156</strain>
    </source>
</reference>
<dbReference type="PROSITE" id="PS50850">
    <property type="entry name" value="MFS"/>
    <property type="match status" value="1"/>
</dbReference>
<feature type="transmembrane region" description="Helical" evidence="4">
    <location>
        <begin position="24"/>
        <end position="46"/>
    </location>
</feature>
<feature type="transmembrane region" description="Helical" evidence="4">
    <location>
        <begin position="114"/>
        <end position="136"/>
    </location>
</feature>
<feature type="transmembrane region" description="Helical" evidence="4">
    <location>
        <begin position="185"/>
        <end position="205"/>
    </location>
</feature>
<dbReference type="OrthoDB" id="65739at2"/>
<feature type="transmembrane region" description="Helical" evidence="4">
    <location>
        <begin position="157"/>
        <end position="179"/>
    </location>
</feature>
<keyword evidence="3 4" id="KW-0472">Membrane</keyword>
<feature type="transmembrane region" description="Helical" evidence="4">
    <location>
        <begin position="351"/>
        <end position="375"/>
    </location>
</feature>
<evidence type="ECO:0000256" key="1">
    <source>
        <dbReference type="ARBA" id="ARBA00022692"/>
    </source>
</evidence>
<sequence>MDHSIAPNPGDEPMPSGAFTLKPLLVANMACTMTMMAFVAIVGPIARQLHLAAWQAGAAVTVGGVLWMLLSRPWGAASDRRGRRTVLLIGVGGFALSYWMMCAVLVASMQVLPAATLVFVGLLVTRGAIGAFYAAIPSTGQALVADFVPAGERAAAMASLGAANAVGMVLGPALAAALAQYGLSLPLYAMAILPAIAWLVLWKALPRQEHHAPTQTTALGLGDKRLRRPMVVGFIAMFCVAVAQITVGFFAIDRLQLASGAAARAAGIALTSVGVGLIASQLVVRKLDWSPLRLIRTGAVVSAVGFGATAMIGTPVLLAICFFVAAAGMGFVFPAFAALAANAVQSHEQGAAAGSVGAAQGLGIVLGPLVGTLLYGFGTGVPYLLVALLLVGVALWPAPDTVDRLDPAIE</sequence>
<evidence type="ECO:0000259" key="5">
    <source>
        <dbReference type="PROSITE" id="PS50850"/>
    </source>
</evidence>
<feature type="transmembrane region" description="Helical" evidence="4">
    <location>
        <begin position="52"/>
        <end position="74"/>
    </location>
</feature>
<feature type="transmembrane region" description="Helical" evidence="4">
    <location>
        <begin position="317"/>
        <end position="339"/>
    </location>
</feature>
<name>A0A2S7EQN1_9XANT</name>
<evidence type="ECO:0000256" key="4">
    <source>
        <dbReference type="SAM" id="Phobius"/>
    </source>
</evidence>
<accession>A0A2S7EQN1</accession>
<dbReference type="InterPro" id="IPR011701">
    <property type="entry name" value="MFS"/>
</dbReference>
<dbReference type="Proteomes" id="UP000238261">
    <property type="component" value="Unassembled WGS sequence"/>
</dbReference>
<dbReference type="PANTHER" id="PTHR23546">
    <property type="entry name" value="TRANSPORT PROTEIN"/>
    <property type="match status" value="1"/>
</dbReference>
<evidence type="ECO:0000256" key="2">
    <source>
        <dbReference type="ARBA" id="ARBA00022989"/>
    </source>
</evidence>
<evidence type="ECO:0000313" key="7">
    <source>
        <dbReference type="Proteomes" id="UP000238261"/>
    </source>
</evidence>
<evidence type="ECO:0000256" key="3">
    <source>
        <dbReference type="ARBA" id="ARBA00023136"/>
    </source>
</evidence>
<dbReference type="AlphaFoldDB" id="A0A2S7EQN1"/>
<feature type="transmembrane region" description="Helical" evidence="4">
    <location>
        <begin position="231"/>
        <end position="252"/>
    </location>
</feature>
<feature type="transmembrane region" description="Helical" evidence="4">
    <location>
        <begin position="294"/>
        <end position="311"/>
    </location>
</feature>
<keyword evidence="1 4" id="KW-0812">Transmembrane</keyword>
<dbReference type="EMBL" id="MDEG01000028">
    <property type="protein sequence ID" value="PPU95417.1"/>
    <property type="molecule type" value="Genomic_DNA"/>
</dbReference>
<proteinExistence type="predicted"/>
<dbReference type="InterPro" id="IPR020846">
    <property type="entry name" value="MFS_dom"/>
</dbReference>
<dbReference type="Pfam" id="PF07690">
    <property type="entry name" value="MFS_1"/>
    <property type="match status" value="1"/>
</dbReference>
<keyword evidence="7" id="KW-1185">Reference proteome</keyword>
<dbReference type="PANTHER" id="PTHR23546:SF1">
    <property type="entry name" value="MEMBRANE PROTEIN"/>
    <property type="match status" value="1"/>
</dbReference>
<gene>
    <name evidence="6" type="ORF">XhyaCFBP1156_18815</name>
</gene>
<feature type="transmembrane region" description="Helical" evidence="4">
    <location>
        <begin position="381"/>
        <end position="398"/>
    </location>
</feature>
<feature type="transmembrane region" description="Helical" evidence="4">
    <location>
        <begin position="264"/>
        <end position="282"/>
    </location>
</feature>
<comment type="caution">
    <text evidence="6">The sequence shown here is derived from an EMBL/GenBank/DDBJ whole genome shotgun (WGS) entry which is preliminary data.</text>
</comment>
<dbReference type="InterPro" id="IPR036259">
    <property type="entry name" value="MFS_trans_sf"/>
</dbReference>
<protein>
    <submittedName>
        <fullName evidence="6">MFS transporter</fullName>
    </submittedName>
</protein>